<evidence type="ECO:0000256" key="3">
    <source>
        <dbReference type="ARBA" id="ARBA00008242"/>
    </source>
</evidence>
<dbReference type="PANTHER" id="PTHR12561:SF3">
    <property type="entry name" value="LIPOYLTRANSFERASE 1, MITOCHONDRIAL"/>
    <property type="match status" value="1"/>
</dbReference>
<dbReference type="InterPro" id="IPR045864">
    <property type="entry name" value="aa-tRNA-synth_II/BPL/LPL"/>
</dbReference>
<dbReference type="EMBL" id="JAPDFR010000003">
    <property type="protein sequence ID" value="KAK0388182.1"/>
    <property type="molecule type" value="Genomic_DNA"/>
</dbReference>
<protein>
    <recommendedName>
        <fullName evidence="4">Putative lipoate-protein ligase A</fullName>
    </recommendedName>
</protein>
<comment type="similarity">
    <text evidence="3">Belongs to the LplA family.</text>
</comment>
<dbReference type="Pfam" id="PF21948">
    <property type="entry name" value="LplA-B_cat"/>
    <property type="match status" value="1"/>
</dbReference>
<proteinExistence type="inferred from homology"/>
<reference evidence="6" key="1">
    <citation type="submission" date="2022-10" db="EMBL/GenBank/DDBJ databases">
        <title>Determination and structural analysis of whole genome sequence of Sarocladium strictum F4-1.</title>
        <authorList>
            <person name="Hu L."/>
            <person name="Jiang Y."/>
        </authorList>
    </citation>
    <scope>NUCLEOTIDE SEQUENCE</scope>
    <source>
        <strain evidence="6">F4-1</strain>
    </source>
</reference>
<comment type="caution">
    <text evidence="6">The sequence shown here is derived from an EMBL/GenBank/DDBJ whole genome shotgun (WGS) entry which is preliminary data.</text>
</comment>
<dbReference type="SUPFAM" id="SSF55681">
    <property type="entry name" value="Class II aaRS and biotin synthetases"/>
    <property type="match status" value="1"/>
</dbReference>
<dbReference type="CDD" id="cd16443">
    <property type="entry name" value="LplA"/>
    <property type="match status" value="1"/>
</dbReference>
<feature type="domain" description="BPL/LPL catalytic" evidence="5">
    <location>
        <begin position="79"/>
        <end position="285"/>
    </location>
</feature>
<sequence>MFSLRRIPRPLKSSTSHAARCRLESPRPSLGQSHTAHYCRLFSASSISDPFNKLQVYSSLSTNPYINLSIEHHLLTHSPPDSRILLLYTNRPSVIIGRNQNPWLEVNLPLLARIRDEPSSITNWHHGPVDLVRRRSGGGAVFHDAGNVNFSVICPPAEFDRDKHALMVVRALSALGKGNTRVNARHDIVMDLPPSSADTETTQVRKISGSAYKLTRFRALHHGTCLLQSPNLAQISPLLRSPAAPFITALGSPSVRSPVANVGLEPAAFMDAVALEFGRMYGDFDVHLQVDVDERGAGGPGKLPWHEISKGVEELQSKAWIYGQTPRFSFNSTDSSSSENTVLPPPISRKIFFDTRHGKIENIELDDIKLTVGDCSDRSQVHANLWECRDWSETLSSADMSESEASSLGSWLNQVLGTDFSSK</sequence>
<keyword evidence="7" id="KW-1185">Reference proteome</keyword>
<dbReference type="GO" id="GO:0017118">
    <property type="term" value="F:lipoyltransferase activity"/>
    <property type="evidence" value="ECO:0007669"/>
    <property type="project" value="TreeGrafter"/>
</dbReference>
<comment type="pathway">
    <text evidence="2">Protein modification; protein lipoylation via exogenous pathway; protein N(6)-(lipoyl)lysine from lipoate: step 2/2.</text>
</comment>
<dbReference type="PANTHER" id="PTHR12561">
    <property type="entry name" value="LIPOATE-PROTEIN LIGASE"/>
    <property type="match status" value="1"/>
</dbReference>
<evidence type="ECO:0000256" key="1">
    <source>
        <dbReference type="ARBA" id="ARBA00003253"/>
    </source>
</evidence>
<evidence type="ECO:0000313" key="6">
    <source>
        <dbReference type="EMBL" id="KAK0388182.1"/>
    </source>
</evidence>
<comment type="function">
    <text evidence="1">Catalyzes both the ATP-dependent activation of exogenously supplied lipoate to lipoyl-AMP and the transfer of the activated lipoyl onto the lipoyl domains of lipoate-dependent enzymes.</text>
</comment>
<dbReference type="Proteomes" id="UP001175261">
    <property type="component" value="Unassembled WGS sequence"/>
</dbReference>
<dbReference type="InterPro" id="IPR004562">
    <property type="entry name" value="LipoylTrfase_LipoateP_Ligase"/>
</dbReference>
<dbReference type="PROSITE" id="PS51733">
    <property type="entry name" value="BPL_LPL_CATALYTIC"/>
    <property type="match status" value="1"/>
</dbReference>
<accession>A0AA39GLF3</accession>
<dbReference type="GO" id="GO:0005739">
    <property type="term" value="C:mitochondrion"/>
    <property type="evidence" value="ECO:0007669"/>
    <property type="project" value="TreeGrafter"/>
</dbReference>
<evidence type="ECO:0000313" key="7">
    <source>
        <dbReference type="Proteomes" id="UP001175261"/>
    </source>
</evidence>
<organism evidence="6 7">
    <name type="scientific">Sarocladium strictum</name>
    <name type="common">Black bundle disease fungus</name>
    <name type="synonym">Acremonium strictum</name>
    <dbReference type="NCBI Taxonomy" id="5046"/>
    <lineage>
        <taxon>Eukaryota</taxon>
        <taxon>Fungi</taxon>
        <taxon>Dikarya</taxon>
        <taxon>Ascomycota</taxon>
        <taxon>Pezizomycotina</taxon>
        <taxon>Sordariomycetes</taxon>
        <taxon>Hypocreomycetidae</taxon>
        <taxon>Hypocreales</taxon>
        <taxon>Sarocladiaceae</taxon>
        <taxon>Sarocladium</taxon>
    </lineage>
</organism>
<dbReference type="InterPro" id="IPR004143">
    <property type="entry name" value="BPL_LPL_catalytic"/>
</dbReference>
<dbReference type="AlphaFoldDB" id="A0AA39GLF3"/>
<dbReference type="Gene3D" id="3.30.930.10">
    <property type="entry name" value="Bira Bifunctional Protein, Domain 2"/>
    <property type="match status" value="1"/>
</dbReference>
<evidence type="ECO:0000256" key="2">
    <source>
        <dbReference type="ARBA" id="ARBA00005085"/>
    </source>
</evidence>
<dbReference type="GO" id="GO:0009249">
    <property type="term" value="P:protein lipoylation"/>
    <property type="evidence" value="ECO:0007669"/>
    <property type="project" value="InterPro"/>
</dbReference>
<evidence type="ECO:0000256" key="4">
    <source>
        <dbReference type="ARBA" id="ARBA00015925"/>
    </source>
</evidence>
<name>A0AA39GLF3_SARSR</name>
<evidence type="ECO:0000259" key="5">
    <source>
        <dbReference type="PROSITE" id="PS51733"/>
    </source>
</evidence>
<gene>
    <name evidence="6" type="ORF">NLU13_4427</name>
</gene>